<reference evidence="1 2" key="1">
    <citation type="journal article" date="2015" name="Parasit. Vectors">
        <title>Draft genome of the scabies mite.</title>
        <authorList>
            <person name="Rider S.D.Jr."/>
            <person name="Morgan M.S."/>
            <person name="Arlian L.G."/>
        </authorList>
    </citation>
    <scope>NUCLEOTIDE SEQUENCE [LARGE SCALE GENOMIC DNA]</scope>
    <source>
        <strain evidence="1">Arlian Lab</strain>
    </source>
</reference>
<accession>A0A131ZWW5</accession>
<dbReference type="Proteomes" id="UP000616769">
    <property type="component" value="Unassembled WGS sequence"/>
</dbReference>
<sequence length="76" mass="8844">MICDDAKIDCSRIENIRHFRLVILSVLINERRRSTVVALLLEPLDDDELPPLSLRLVLLVLDEINERSFDEVDIDE</sequence>
<evidence type="ECO:0000313" key="2">
    <source>
        <dbReference type="Proteomes" id="UP000616769"/>
    </source>
</evidence>
<organism evidence="1 2">
    <name type="scientific">Sarcoptes scabiei</name>
    <name type="common">Itch mite</name>
    <name type="synonym">Acarus scabiei</name>
    <dbReference type="NCBI Taxonomy" id="52283"/>
    <lineage>
        <taxon>Eukaryota</taxon>
        <taxon>Metazoa</taxon>
        <taxon>Ecdysozoa</taxon>
        <taxon>Arthropoda</taxon>
        <taxon>Chelicerata</taxon>
        <taxon>Arachnida</taxon>
        <taxon>Acari</taxon>
        <taxon>Acariformes</taxon>
        <taxon>Sarcoptiformes</taxon>
        <taxon>Astigmata</taxon>
        <taxon>Psoroptidia</taxon>
        <taxon>Sarcoptoidea</taxon>
        <taxon>Sarcoptidae</taxon>
        <taxon>Sarcoptinae</taxon>
        <taxon>Sarcoptes</taxon>
    </lineage>
</organism>
<dbReference type="EMBL" id="JXLN01004243">
    <property type="protein sequence ID" value="KPM03147.1"/>
    <property type="molecule type" value="Genomic_DNA"/>
</dbReference>
<protein>
    <submittedName>
        <fullName evidence="1">Uncharacterized protein</fullName>
    </submittedName>
</protein>
<name>A0A131ZWW5_SARSC</name>
<proteinExistence type="predicted"/>
<evidence type="ECO:0000313" key="1">
    <source>
        <dbReference type="EMBL" id="KPM03147.1"/>
    </source>
</evidence>
<comment type="caution">
    <text evidence="1">The sequence shown here is derived from an EMBL/GenBank/DDBJ whole genome shotgun (WGS) entry which is preliminary data.</text>
</comment>
<gene>
    <name evidence="1" type="ORF">QR98_0015770</name>
</gene>
<dbReference type="AlphaFoldDB" id="A0A131ZWW5"/>
<dbReference type="VEuPathDB" id="VectorBase:SSCA003736"/>